<evidence type="ECO:0000313" key="16">
    <source>
        <dbReference type="Ensembl" id="ENSMUNP00000012985.1"/>
    </source>
</evidence>
<evidence type="ECO:0000256" key="5">
    <source>
        <dbReference type="ARBA" id="ARBA00022840"/>
    </source>
</evidence>
<reference evidence="16" key="3">
    <citation type="submission" date="2025-09" db="UniProtKB">
        <authorList>
            <consortium name="Ensembl"/>
        </authorList>
    </citation>
    <scope>IDENTIFICATION</scope>
</reference>
<evidence type="ECO:0000259" key="15">
    <source>
        <dbReference type="PROSITE" id="PS50162"/>
    </source>
</evidence>
<evidence type="ECO:0000313" key="17">
    <source>
        <dbReference type="Proteomes" id="UP000694405"/>
    </source>
</evidence>
<evidence type="ECO:0000256" key="1">
    <source>
        <dbReference type="ARBA" id="ARBA00004123"/>
    </source>
</evidence>
<dbReference type="GO" id="GO:0005657">
    <property type="term" value="C:replication fork"/>
    <property type="evidence" value="ECO:0007669"/>
    <property type="project" value="TreeGrafter"/>
</dbReference>
<organism evidence="16 17">
    <name type="scientific">Melopsittacus undulatus</name>
    <name type="common">Budgerigar</name>
    <name type="synonym">Psittacus undulatus</name>
    <dbReference type="NCBI Taxonomy" id="13146"/>
    <lineage>
        <taxon>Eukaryota</taxon>
        <taxon>Metazoa</taxon>
        <taxon>Chordata</taxon>
        <taxon>Craniata</taxon>
        <taxon>Vertebrata</taxon>
        <taxon>Euteleostomi</taxon>
        <taxon>Archelosauria</taxon>
        <taxon>Archosauria</taxon>
        <taxon>Dinosauria</taxon>
        <taxon>Saurischia</taxon>
        <taxon>Theropoda</taxon>
        <taxon>Coelurosauria</taxon>
        <taxon>Aves</taxon>
        <taxon>Neognathae</taxon>
        <taxon>Neoaves</taxon>
        <taxon>Telluraves</taxon>
        <taxon>Australaves</taxon>
        <taxon>Psittaciformes</taxon>
        <taxon>Psittaculidae</taxon>
        <taxon>Melopsittacus</taxon>
    </lineage>
</organism>
<dbReference type="AlphaFoldDB" id="A0A8C6JHS9"/>
<keyword evidence="5" id="KW-0067">ATP-binding</keyword>
<evidence type="ECO:0000256" key="3">
    <source>
        <dbReference type="ARBA" id="ARBA00022741"/>
    </source>
</evidence>
<reference evidence="16" key="1">
    <citation type="submission" date="2020-03" db="EMBL/GenBank/DDBJ databases">
        <title>Melopsittacus undulatus (budgerigar) genome, bMelUnd1, maternal haplotype with Z.</title>
        <authorList>
            <person name="Gedman G."/>
            <person name="Mountcastle J."/>
            <person name="Haase B."/>
            <person name="Formenti G."/>
            <person name="Wright T."/>
            <person name="Apodaca J."/>
            <person name="Pelan S."/>
            <person name="Chow W."/>
            <person name="Rhie A."/>
            <person name="Howe K."/>
            <person name="Fedrigo O."/>
            <person name="Jarvis E.D."/>
        </authorList>
    </citation>
    <scope>NUCLEOTIDE SEQUENCE [LARGE SCALE GENOMIC DNA]</scope>
</reference>
<evidence type="ECO:0000256" key="8">
    <source>
        <dbReference type="ARBA" id="ARBA00023204"/>
    </source>
</evidence>
<evidence type="ECO:0000256" key="4">
    <source>
        <dbReference type="ARBA" id="ARBA00022763"/>
    </source>
</evidence>
<evidence type="ECO:0000256" key="2">
    <source>
        <dbReference type="ARBA" id="ARBA00007095"/>
    </source>
</evidence>
<protein>
    <recommendedName>
        <fullName evidence="12">DNA repair protein RAD51 homolog 2</fullName>
    </recommendedName>
    <alternativeName>
        <fullName evidence="13">RAD51 homolog B</fullName>
    </alternativeName>
    <alternativeName>
        <fullName evidence="14">RAD51-like protein 1</fullName>
    </alternativeName>
</protein>
<dbReference type="InterPro" id="IPR027417">
    <property type="entry name" value="P-loop_NTPase"/>
</dbReference>
<dbReference type="InterPro" id="IPR020588">
    <property type="entry name" value="RecA_ATP-bd"/>
</dbReference>
<dbReference type="GO" id="GO:0000400">
    <property type="term" value="F:four-way junction DNA binding"/>
    <property type="evidence" value="ECO:0007669"/>
    <property type="project" value="TreeGrafter"/>
</dbReference>
<sequence>MAAKKLRRAMLSQELCERLSRHQITTCQDFLRLSFLELMKVTGQSYYDVRKLLCKVSRACAPKMQTAYEMKLRKSVNPSSAFLSTTLHSLDEVLHGGVPCGSLTEITGPPGCGKTQFCIMASVLATLPVSMGGLDGAVIYIDTESAFSAERLIEIAGNRFPTYFDSEEKLFCMTCSIHLYRELTCGSVLKRITSLEEEIISKKVKLIIVDSIASVVRKEFDTKLQGNLIERSNFLARGASVLKYLAEEFSIPVILTNQITTSLSNGLAIQADLVSPADDLSLSEGASGSGKRKSGCVTAALGNTWSHSVNTRLILQYHDLLTRQLLVAKSPVAPFSAFFYTIEKSGLVLQDGKDQTNLTWEGTNPALQTIRVRNTTLKDTFLDAALPSTTGKASQSKLLKSRVTCTEIWEVWRTAEVDGGNPARKSVAVGPPVAVRNYVCTFPDFQV</sequence>
<dbReference type="PANTHER" id="PTHR46456">
    <property type="entry name" value="DNA REPAIR PROTEIN RAD51 HOMOLOG 2"/>
    <property type="match status" value="1"/>
</dbReference>
<evidence type="ECO:0000256" key="6">
    <source>
        <dbReference type="ARBA" id="ARBA00023125"/>
    </source>
</evidence>
<dbReference type="CDD" id="cd19493">
    <property type="entry name" value="Rad51B"/>
    <property type="match status" value="1"/>
</dbReference>
<dbReference type="InterPro" id="IPR003593">
    <property type="entry name" value="AAA+_ATPase"/>
</dbReference>
<dbReference type="GO" id="GO:0000724">
    <property type="term" value="P:double-strand break repair via homologous recombination"/>
    <property type="evidence" value="ECO:0007669"/>
    <property type="project" value="InterPro"/>
</dbReference>
<dbReference type="GO" id="GO:0005524">
    <property type="term" value="F:ATP binding"/>
    <property type="evidence" value="ECO:0007669"/>
    <property type="project" value="UniProtKB-KW"/>
</dbReference>
<evidence type="ECO:0000256" key="14">
    <source>
        <dbReference type="ARBA" id="ARBA00079682"/>
    </source>
</evidence>
<keyword evidence="17" id="KW-1185">Reference proteome</keyword>
<proteinExistence type="inferred from homology"/>
<keyword evidence="3" id="KW-0547">Nucleotide-binding</keyword>
<dbReference type="SUPFAM" id="SSF52540">
    <property type="entry name" value="P-loop containing nucleoside triphosphate hydrolases"/>
    <property type="match status" value="1"/>
</dbReference>
<accession>A0A8C6JHS9</accession>
<dbReference type="Pfam" id="PF08423">
    <property type="entry name" value="Rad51"/>
    <property type="match status" value="1"/>
</dbReference>
<dbReference type="PROSITE" id="PS50162">
    <property type="entry name" value="RECA_2"/>
    <property type="match status" value="1"/>
</dbReference>
<dbReference type="GO" id="GO:0003690">
    <property type="term" value="F:double-stranded DNA binding"/>
    <property type="evidence" value="ECO:0007669"/>
    <property type="project" value="TreeGrafter"/>
</dbReference>
<dbReference type="InterPro" id="IPR013632">
    <property type="entry name" value="Rad51_C"/>
</dbReference>
<keyword evidence="7" id="KW-0233">DNA recombination</keyword>
<dbReference type="GO" id="GO:0140664">
    <property type="term" value="F:ATP-dependent DNA damage sensor activity"/>
    <property type="evidence" value="ECO:0007669"/>
    <property type="project" value="InterPro"/>
</dbReference>
<evidence type="ECO:0000256" key="13">
    <source>
        <dbReference type="ARBA" id="ARBA00078129"/>
    </source>
</evidence>
<dbReference type="Proteomes" id="UP000694405">
    <property type="component" value="Chromosome 4"/>
</dbReference>
<dbReference type="Gene3D" id="3.40.50.300">
    <property type="entry name" value="P-loop containing nucleotide triphosphate hydrolases"/>
    <property type="match status" value="1"/>
</dbReference>
<comment type="subcellular location">
    <subcellularLocation>
        <location evidence="1">Nucleus</location>
    </subcellularLocation>
</comment>
<dbReference type="Ensembl" id="ENSMUNT00000015004.2">
    <property type="protein sequence ID" value="ENSMUNP00000012985.1"/>
    <property type="gene ID" value="ENSMUNG00000010153.2"/>
</dbReference>
<dbReference type="GO" id="GO:0033063">
    <property type="term" value="C:Rad51B-Rad51C-Rad51D-XRCC2 complex"/>
    <property type="evidence" value="ECO:0007669"/>
    <property type="project" value="InterPro"/>
</dbReference>
<dbReference type="SMART" id="SM00382">
    <property type="entry name" value="AAA"/>
    <property type="match status" value="1"/>
</dbReference>
<dbReference type="PANTHER" id="PTHR46456:SF1">
    <property type="entry name" value="DNA REPAIR PROTEIN RAD51 HOMOLOG 2"/>
    <property type="match status" value="1"/>
</dbReference>
<evidence type="ECO:0000256" key="9">
    <source>
        <dbReference type="ARBA" id="ARBA00023242"/>
    </source>
</evidence>
<dbReference type="Pfam" id="PF26169">
    <property type="entry name" value="HHH_XRCC3_RpoA"/>
    <property type="match status" value="1"/>
</dbReference>
<dbReference type="InterPro" id="IPR030548">
    <property type="entry name" value="RAD51B"/>
</dbReference>
<evidence type="ECO:0000256" key="11">
    <source>
        <dbReference type="ARBA" id="ARBA00062240"/>
    </source>
</evidence>
<reference evidence="16" key="2">
    <citation type="submission" date="2025-08" db="UniProtKB">
        <authorList>
            <consortium name="Ensembl"/>
        </authorList>
    </citation>
    <scope>IDENTIFICATION</scope>
</reference>
<comment type="function">
    <text evidence="10">Involved in the homologous recombination repair (HRR) pathway of double-stranded DNA breaks arising during DNA replication or induced by DNA-damaging agents. May promote the assembly of presynaptic RAD51 nucleoprotein filaments. Binds single-stranded DNA and double-stranded DNA and has DNA-dependent ATPase activity. Part of the RAD51 paralog protein complex BCDX2 which acts in the BRCA1-BRCA2-dependent HR pathway. Upon DNA damage, BCDX2 acts downstream of BRCA2 recruitment and upstream of RAD51 recruitment. BCDX2 binds predominantly to the intersection of the four duplex arms of the Holliday junction and to junction of replication forks. The BCDX2 complex was originally reported to bind single-stranded DNA, single-stranded gaps in duplex DNA and specifically to nicks in duplex DNA. The BCDX2 subcomplex RAD51B:RAD51C exhibits single-stranded DNA-dependent ATPase activity suggesting an involvement in early stages of the HR pathway.</text>
</comment>
<name>A0A8C6JHS9_MELUD</name>
<keyword evidence="8" id="KW-0234">DNA repair</keyword>
<dbReference type="GO" id="GO:0003697">
    <property type="term" value="F:single-stranded DNA binding"/>
    <property type="evidence" value="ECO:0007669"/>
    <property type="project" value="TreeGrafter"/>
</dbReference>
<gene>
    <name evidence="16" type="primary">LOC101873296</name>
</gene>
<evidence type="ECO:0000256" key="12">
    <source>
        <dbReference type="ARBA" id="ARBA00073972"/>
    </source>
</evidence>
<dbReference type="FunFam" id="3.40.50.300:FF:000806">
    <property type="entry name" value="DNA repair protein RAD51 homolog 2"/>
    <property type="match status" value="1"/>
</dbReference>
<feature type="domain" description="RecA family profile 1" evidence="15">
    <location>
        <begin position="79"/>
        <end position="259"/>
    </location>
</feature>
<keyword evidence="4" id="KW-0227">DNA damage</keyword>
<keyword evidence="9" id="KW-0539">Nucleus</keyword>
<dbReference type="InterPro" id="IPR058766">
    <property type="entry name" value="HHH_XRCC3_RAD51B"/>
</dbReference>
<evidence type="ECO:0000256" key="7">
    <source>
        <dbReference type="ARBA" id="ARBA00023172"/>
    </source>
</evidence>
<evidence type="ECO:0000256" key="10">
    <source>
        <dbReference type="ARBA" id="ARBA00053115"/>
    </source>
</evidence>
<keyword evidence="6" id="KW-0238">DNA-binding</keyword>
<comment type="subunit">
    <text evidence="11">Part of the BCDX2 complex consisting of RAD51B, RAD51C, RAD51D and XRCC2; the complex has a ring-like structure arranged into a flat disc around a central channel. The BCDX2 subcomplex RAD51B:RAD51C interacts with RAD51. Interacts with SWSAP1; involved in homologous recombination repair. Interacts with HELQ.</text>
</comment>
<comment type="similarity">
    <text evidence="2">Belongs to the RecA family. RAD51 subfamily.</text>
</comment>